<comment type="caution">
    <text evidence="2">The sequence shown here is derived from an EMBL/GenBank/DDBJ whole genome shotgun (WGS) entry which is preliminary data.</text>
</comment>
<dbReference type="Pfam" id="PF21346">
    <property type="entry name" value="PcRGLX_3rd"/>
    <property type="match status" value="1"/>
</dbReference>
<gene>
    <name evidence="2" type="ORF">HOQ43_11800</name>
</gene>
<protein>
    <recommendedName>
        <fullName evidence="1">PcRGLX/YetA-like C-terminal alpha/alpha toroid domain-containing protein</fullName>
    </recommendedName>
</protein>
<accession>A0A850CAB5</accession>
<organism evidence="2 3">
    <name type="scientific">Glycomyces artemisiae</name>
    <dbReference type="NCBI Taxonomy" id="1076443"/>
    <lineage>
        <taxon>Bacteria</taxon>
        <taxon>Bacillati</taxon>
        <taxon>Actinomycetota</taxon>
        <taxon>Actinomycetes</taxon>
        <taxon>Glycomycetales</taxon>
        <taxon>Glycomycetaceae</taxon>
        <taxon>Glycomyces</taxon>
    </lineage>
</organism>
<dbReference type="Proteomes" id="UP000574690">
    <property type="component" value="Unassembled WGS sequence"/>
</dbReference>
<proteinExistence type="predicted"/>
<sequence length="50" mass="5713">DSPDWPAFERVETTLNPTDWWPRMATNDAAQWGMAAIQNLHLVGDFVPDE</sequence>
<feature type="domain" description="PcRGLX/YetA-like C-terminal alpha/alpha toroid" evidence="1">
    <location>
        <begin position="11"/>
        <end position="47"/>
    </location>
</feature>
<dbReference type="EMBL" id="JABFXE010000484">
    <property type="protein sequence ID" value="NUQ89133.1"/>
    <property type="molecule type" value="Genomic_DNA"/>
</dbReference>
<dbReference type="AlphaFoldDB" id="A0A850CAB5"/>
<feature type="non-terminal residue" evidence="2">
    <location>
        <position position="1"/>
    </location>
</feature>
<dbReference type="InterPro" id="IPR048331">
    <property type="entry name" value="PcRGLX/YetA_3rd"/>
</dbReference>
<reference evidence="2 3" key="1">
    <citation type="submission" date="2020-05" db="EMBL/GenBank/DDBJ databases">
        <title>DNA-SIP metagenomic assembled genomes.</title>
        <authorList>
            <person name="Yu J."/>
        </authorList>
    </citation>
    <scope>NUCLEOTIDE SEQUENCE [LARGE SCALE GENOMIC DNA]</scope>
    <source>
        <strain evidence="2">Bin5.27</strain>
    </source>
</reference>
<name>A0A850CAB5_9ACTN</name>
<evidence type="ECO:0000313" key="3">
    <source>
        <dbReference type="Proteomes" id="UP000574690"/>
    </source>
</evidence>
<evidence type="ECO:0000313" key="2">
    <source>
        <dbReference type="EMBL" id="NUQ89133.1"/>
    </source>
</evidence>
<evidence type="ECO:0000259" key="1">
    <source>
        <dbReference type="Pfam" id="PF21346"/>
    </source>
</evidence>